<keyword evidence="2" id="KW-1185">Reference proteome</keyword>
<sequence length="75" mass="7549">MAELERARAAKERLRAQLAGRRGIAGIGITRTDDGFGLQVNVAAGADGAGLPATINGVAVRVQLAGTIVPLRAGA</sequence>
<proteinExistence type="predicted"/>
<dbReference type="RefSeq" id="WP_227423713.1">
    <property type="nucleotide sequence ID" value="NZ_CP071868.1"/>
</dbReference>
<protein>
    <submittedName>
        <fullName evidence="1">Uncharacterized protein</fullName>
    </submittedName>
</protein>
<dbReference type="Proteomes" id="UP000663937">
    <property type="component" value="Chromosome"/>
</dbReference>
<dbReference type="EMBL" id="CP071868">
    <property type="protein sequence ID" value="QTE29433.1"/>
    <property type="molecule type" value="Genomic_DNA"/>
</dbReference>
<dbReference type="KEGG" id="psic:J4E96_19585"/>
<reference evidence="1" key="1">
    <citation type="submission" date="2021-03" db="EMBL/GenBank/DDBJ databases">
        <title>Pengzhenrongella sicca gen. nov., sp. nov., a new member of suborder Micrococcineae isolated from High-Arctic tundra soil.</title>
        <authorList>
            <person name="Peng F."/>
        </authorList>
    </citation>
    <scope>NUCLEOTIDE SEQUENCE</scope>
    <source>
        <strain evidence="1">LRZ-2</strain>
    </source>
</reference>
<name>A0A8A4ZET9_9MICO</name>
<accession>A0A8A4ZET9</accession>
<evidence type="ECO:0000313" key="1">
    <source>
        <dbReference type="EMBL" id="QTE29433.1"/>
    </source>
</evidence>
<organism evidence="1 2">
    <name type="scientific">Pengzhenrongella sicca</name>
    <dbReference type="NCBI Taxonomy" id="2819238"/>
    <lineage>
        <taxon>Bacteria</taxon>
        <taxon>Bacillati</taxon>
        <taxon>Actinomycetota</taxon>
        <taxon>Actinomycetes</taxon>
        <taxon>Micrococcales</taxon>
        <taxon>Pengzhenrongella</taxon>
    </lineage>
</organism>
<dbReference type="AlphaFoldDB" id="A0A8A4ZET9"/>
<gene>
    <name evidence="1" type="ORF">J4E96_19585</name>
</gene>
<evidence type="ECO:0000313" key="2">
    <source>
        <dbReference type="Proteomes" id="UP000663937"/>
    </source>
</evidence>